<sequence>MRKLFVYGVPVLGPLLGTDKVPSFEDVDKLMMALALVQGLLLSCLAGTFQSVLTCSDDAEEPDEQQHQKVLAINSMVWSFDCLCLAILFTVITYAYIVYLIDSPDGDTVDVKRMEVFWTAGGRFVMAGIVVFTVTGASLYSWGVNRALACMYGDLHGGQWGMVGFLPGNLAMPSVACFGTMLIHVSFRKMLMEHLDDLPGGAAGEEVSLTSGRTR</sequence>
<proteinExistence type="predicted"/>
<accession>A0ABN9TWD6</accession>
<evidence type="ECO:0008006" key="4">
    <source>
        <dbReference type="Google" id="ProtNLM"/>
    </source>
</evidence>
<feature type="transmembrane region" description="Helical" evidence="1">
    <location>
        <begin position="121"/>
        <end position="142"/>
    </location>
</feature>
<name>A0ABN9TWD6_9DINO</name>
<protein>
    <recommendedName>
        <fullName evidence="4">Transmembrane protein</fullName>
    </recommendedName>
</protein>
<gene>
    <name evidence="2" type="ORF">PCOR1329_LOCUS42984</name>
</gene>
<keyword evidence="3" id="KW-1185">Reference proteome</keyword>
<comment type="caution">
    <text evidence="2">The sequence shown here is derived from an EMBL/GenBank/DDBJ whole genome shotgun (WGS) entry which is preliminary data.</text>
</comment>
<evidence type="ECO:0000313" key="3">
    <source>
        <dbReference type="Proteomes" id="UP001189429"/>
    </source>
</evidence>
<feature type="transmembrane region" description="Helical" evidence="1">
    <location>
        <begin position="76"/>
        <end position="101"/>
    </location>
</feature>
<dbReference type="Proteomes" id="UP001189429">
    <property type="component" value="Unassembled WGS sequence"/>
</dbReference>
<keyword evidence="1" id="KW-0472">Membrane</keyword>
<keyword evidence="1" id="KW-1133">Transmembrane helix</keyword>
<organism evidence="2 3">
    <name type="scientific">Prorocentrum cordatum</name>
    <dbReference type="NCBI Taxonomy" id="2364126"/>
    <lineage>
        <taxon>Eukaryota</taxon>
        <taxon>Sar</taxon>
        <taxon>Alveolata</taxon>
        <taxon>Dinophyceae</taxon>
        <taxon>Prorocentrales</taxon>
        <taxon>Prorocentraceae</taxon>
        <taxon>Prorocentrum</taxon>
    </lineage>
</organism>
<keyword evidence="1" id="KW-0812">Transmembrane</keyword>
<feature type="transmembrane region" description="Helical" evidence="1">
    <location>
        <begin position="163"/>
        <end position="187"/>
    </location>
</feature>
<dbReference type="EMBL" id="CAUYUJ010015168">
    <property type="protein sequence ID" value="CAK0850615.1"/>
    <property type="molecule type" value="Genomic_DNA"/>
</dbReference>
<reference evidence="2" key="1">
    <citation type="submission" date="2023-10" db="EMBL/GenBank/DDBJ databases">
        <authorList>
            <person name="Chen Y."/>
            <person name="Shah S."/>
            <person name="Dougan E. K."/>
            <person name="Thang M."/>
            <person name="Chan C."/>
        </authorList>
    </citation>
    <scope>NUCLEOTIDE SEQUENCE [LARGE SCALE GENOMIC DNA]</scope>
</reference>
<evidence type="ECO:0000313" key="2">
    <source>
        <dbReference type="EMBL" id="CAK0850615.1"/>
    </source>
</evidence>
<evidence type="ECO:0000256" key="1">
    <source>
        <dbReference type="SAM" id="Phobius"/>
    </source>
</evidence>